<evidence type="ECO:0000256" key="5">
    <source>
        <dbReference type="ARBA" id="ARBA00023136"/>
    </source>
</evidence>
<organism evidence="6 7">
    <name type="scientific">Vanilla planifolia</name>
    <name type="common">Vanilla</name>
    <dbReference type="NCBI Taxonomy" id="51239"/>
    <lineage>
        <taxon>Eukaryota</taxon>
        <taxon>Viridiplantae</taxon>
        <taxon>Streptophyta</taxon>
        <taxon>Embryophyta</taxon>
        <taxon>Tracheophyta</taxon>
        <taxon>Spermatophyta</taxon>
        <taxon>Magnoliopsida</taxon>
        <taxon>Liliopsida</taxon>
        <taxon>Asparagales</taxon>
        <taxon>Orchidaceae</taxon>
        <taxon>Vanilloideae</taxon>
        <taxon>Vanilleae</taxon>
        <taxon>Vanilla</taxon>
    </lineage>
</organism>
<comment type="similarity">
    <text evidence="2">Belongs to the multi antimicrobial extrusion (MATE) (TC 2.A.66.1) family.</text>
</comment>
<evidence type="ECO:0000256" key="2">
    <source>
        <dbReference type="ARBA" id="ARBA00010199"/>
    </source>
</evidence>
<proteinExistence type="inferred from homology"/>
<keyword evidence="4" id="KW-1133">Transmembrane helix</keyword>
<dbReference type="EMBL" id="JADCNM010000011">
    <property type="protein sequence ID" value="KAG0462405.1"/>
    <property type="molecule type" value="Genomic_DNA"/>
</dbReference>
<evidence type="ECO:0000256" key="3">
    <source>
        <dbReference type="ARBA" id="ARBA00022692"/>
    </source>
</evidence>
<protein>
    <submittedName>
        <fullName evidence="6">Uncharacterized protein</fullName>
    </submittedName>
</protein>
<evidence type="ECO:0000313" key="7">
    <source>
        <dbReference type="Proteomes" id="UP000639772"/>
    </source>
</evidence>
<dbReference type="PANTHER" id="PTHR42893">
    <property type="entry name" value="PROTEIN DETOXIFICATION 44, CHLOROPLASTIC-RELATED"/>
    <property type="match status" value="1"/>
</dbReference>
<dbReference type="OrthoDB" id="1710033at2759"/>
<dbReference type="Proteomes" id="UP000639772">
    <property type="component" value="Chromosome 11"/>
</dbReference>
<dbReference type="InterPro" id="IPR044644">
    <property type="entry name" value="DinF-like"/>
</dbReference>
<dbReference type="GO" id="GO:0016020">
    <property type="term" value="C:membrane"/>
    <property type="evidence" value="ECO:0007669"/>
    <property type="project" value="UniProtKB-SubCell"/>
</dbReference>
<comment type="caution">
    <text evidence="6">The sequence shown here is derived from an EMBL/GenBank/DDBJ whole genome shotgun (WGS) entry which is preliminary data.</text>
</comment>
<dbReference type="AlphaFoldDB" id="A0A835Q1A8"/>
<sequence length="83" mass="8842">MGSVKDFLLPGYGAAPMSGGKIEYPLLVFFKDARNAFKKDELGLEIVRIALPAALALMADPIASLVDTAFIGQIAVCWTNDSP</sequence>
<evidence type="ECO:0000256" key="4">
    <source>
        <dbReference type="ARBA" id="ARBA00022989"/>
    </source>
</evidence>
<keyword evidence="5" id="KW-0472">Membrane</keyword>
<name>A0A835Q1A8_VANPL</name>
<comment type="subcellular location">
    <subcellularLocation>
        <location evidence="1">Membrane</location>
        <topology evidence="1">Multi-pass membrane protein</topology>
    </subcellularLocation>
</comment>
<evidence type="ECO:0000313" key="6">
    <source>
        <dbReference type="EMBL" id="KAG0462405.1"/>
    </source>
</evidence>
<gene>
    <name evidence="6" type="ORF">HPP92_020881</name>
</gene>
<accession>A0A835Q1A8</accession>
<dbReference type="PANTHER" id="PTHR42893:SF4">
    <property type="entry name" value="PROTEIN DETOXIFICATION 42"/>
    <property type="match status" value="1"/>
</dbReference>
<keyword evidence="3" id="KW-0812">Transmembrane</keyword>
<reference evidence="6 7" key="1">
    <citation type="journal article" date="2020" name="Nat. Food">
        <title>A phased Vanilla planifolia genome enables genetic improvement of flavour and production.</title>
        <authorList>
            <person name="Hasing T."/>
            <person name="Tang H."/>
            <person name="Brym M."/>
            <person name="Khazi F."/>
            <person name="Huang T."/>
            <person name="Chambers A.H."/>
        </authorList>
    </citation>
    <scope>NUCLEOTIDE SEQUENCE [LARGE SCALE GENOMIC DNA]</scope>
    <source>
        <tissue evidence="6">Leaf</tissue>
    </source>
</reference>
<evidence type="ECO:0000256" key="1">
    <source>
        <dbReference type="ARBA" id="ARBA00004141"/>
    </source>
</evidence>